<proteinExistence type="predicted"/>
<evidence type="ECO:0000313" key="2">
    <source>
        <dbReference type="RefSeq" id="XP_034256231.1"/>
    </source>
</evidence>
<accession>A0A6P9AL45</accession>
<organism evidence="2">
    <name type="scientific">Thrips palmi</name>
    <name type="common">Melon thrips</name>
    <dbReference type="NCBI Taxonomy" id="161013"/>
    <lineage>
        <taxon>Eukaryota</taxon>
        <taxon>Metazoa</taxon>
        <taxon>Ecdysozoa</taxon>
        <taxon>Arthropoda</taxon>
        <taxon>Hexapoda</taxon>
        <taxon>Insecta</taxon>
        <taxon>Pterygota</taxon>
        <taxon>Neoptera</taxon>
        <taxon>Paraneoptera</taxon>
        <taxon>Thysanoptera</taxon>
        <taxon>Terebrantia</taxon>
        <taxon>Thripoidea</taxon>
        <taxon>Thripidae</taxon>
        <taxon>Thrips</taxon>
    </lineage>
</organism>
<evidence type="ECO:0000313" key="1">
    <source>
        <dbReference type="Proteomes" id="UP000515158"/>
    </source>
</evidence>
<sequence length="379" mass="45350">MVLAQFALGQREGMVEWHNYLTLRQSGQRDFRIARRLLTCHYSDDELPSPIMNHTGTEREKARYEAELKFFDCSENRSDVESLLAQIVQQRYKRNSFFPSKKVVDLRDIPARRLIAAERLFQQKLIMLSGTDSISVGLDVGRIQFPRKFGPVEDYRTYHAFERRWHGNQNHPSVFHRYFDCRLTHRSESQYYWWQVNPWRLGDRYIIRILKYRDNPERLNPRKRVGIATQLQNTLRLDLDREPSRLVKIFKEFCSSHCVLSEREMRWYYKERLMNICFLILEGEQAQWQSACFLEGDDWKIGMSVSFARLIRLFAGGHINLSQLFFTYPIYSTQNLRNNLMSIRKTCLDIDLYYESIFNTNLDVNQGLDDLKFLYGNRR</sequence>
<protein>
    <submittedName>
        <fullName evidence="2">Uncharacterized protein LOC117654137 isoform X2</fullName>
    </submittedName>
</protein>
<name>A0A6P9AL45_THRPL</name>
<keyword evidence="1" id="KW-1185">Reference proteome</keyword>
<dbReference type="Proteomes" id="UP000515158">
    <property type="component" value="Unplaced"/>
</dbReference>
<gene>
    <name evidence="2" type="primary">LOC117654137</name>
</gene>
<reference evidence="2" key="1">
    <citation type="submission" date="2025-08" db="UniProtKB">
        <authorList>
            <consortium name="RefSeq"/>
        </authorList>
    </citation>
    <scope>IDENTIFICATION</scope>
    <source>
        <tissue evidence="2">Total insect</tissue>
    </source>
</reference>
<dbReference type="AlphaFoldDB" id="A0A6P9AL45"/>
<dbReference type="GeneID" id="117654137"/>
<dbReference type="RefSeq" id="XP_034256231.1">
    <property type="nucleotide sequence ID" value="XM_034400340.1"/>
</dbReference>